<keyword evidence="1 3" id="KW-0732">Signal</keyword>
<organism evidence="5 6">
    <name type="scientific">Bernardetia litoralis (strain ATCC 23117 / DSM 6794 / NBRC 15988 / NCIMB 1366 / Fx l1 / Sio-4)</name>
    <name type="common">Flexibacter litoralis</name>
    <dbReference type="NCBI Taxonomy" id="880071"/>
    <lineage>
        <taxon>Bacteria</taxon>
        <taxon>Pseudomonadati</taxon>
        <taxon>Bacteroidota</taxon>
        <taxon>Cytophagia</taxon>
        <taxon>Cytophagales</taxon>
        <taxon>Bernardetiaceae</taxon>
        <taxon>Bernardetia</taxon>
    </lineage>
</organism>
<dbReference type="EMBL" id="CP003345">
    <property type="protein sequence ID" value="AFM04996.1"/>
    <property type="molecule type" value="Genomic_DNA"/>
</dbReference>
<name>I4AM11_BERLS</name>
<dbReference type="Pfam" id="PF00932">
    <property type="entry name" value="LTD"/>
    <property type="match status" value="5"/>
</dbReference>
<feature type="domain" description="LTD" evidence="4">
    <location>
        <begin position="1692"/>
        <end position="1848"/>
    </location>
</feature>
<evidence type="ECO:0000313" key="5">
    <source>
        <dbReference type="EMBL" id="AFM04996.1"/>
    </source>
</evidence>
<dbReference type="InterPro" id="IPR036415">
    <property type="entry name" value="Lamin_tail_dom_sf"/>
</dbReference>
<evidence type="ECO:0000256" key="3">
    <source>
        <dbReference type="SAM" id="SignalP"/>
    </source>
</evidence>
<dbReference type="PATRIC" id="fig|880071.3.peg.2625"/>
<dbReference type="PROSITE" id="PS51841">
    <property type="entry name" value="LTD"/>
    <property type="match status" value="4"/>
</dbReference>
<dbReference type="InterPro" id="IPR014755">
    <property type="entry name" value="Cu-Rt/internalin_Ig-like"/>
</dbReference>
<keyword evidence="6" id="KW-1185">Reference proteome</keyword>
<feature type="domain" description="LTD" evidence="4">
    <location>
        <begin position="890"/>
        <end position="1013"/>
    </location>
</feature>
<feature type="chain" id="PRO_5003685894" description="LTD domain-containing protein" evidence="3">
    <location>
        <begin position="21"/>
        <end position="2514"/>
    </location>
</feature>
<dbReference type="eggNOG" id="COG4288">
    <property type="taxonomic scope" value="Bacteria"/>
</dbReference>
<dbReference type="SUPFAM" id="SSF74853">
    <property type="entry name" value="Lamin A/C globular tail domain"/>
    <property type="match status" value="4"/>
</dbReference>
<feature type="domain" description="LTD" evidence="4">
    <location>
        <begin position="2221"/>
        <end position="2351"/>
    </location>
</feature>
<feature type="signal peptide" evidence="3">
    <location>
        <begin position="1"/>
        <end position="20"/>
    </location>
</feature>
<dbReference type="Gene3D" id="2.60.40.1220">
    <property type="match status" value="12"/>
</dbReference>
<feature type="domain" description="LTD" evidence="4">
    <location>
        <begin position="1165"/>
        <end position="1285"/>
    </location>
</feature>
<evidence type="ECO:0000256" key="1">
    <source>
        <dbReference type="ARBA" id="ARBA00022729"/>
    </source>
</evidence>
<dbReference type="HOGENOM" id="CLU_228695_0_0_10"/>
<feature type="region of interest" description="Disordered" evidence="2">
    <location>
        <begin position="1842"/>
        <end position="1868"/>
    </location>
</feature>
<dbReference type="STRING" id="880071.Fleli_2635"/>
<evidence type="ECO:0000256" key="2">
    <source>
        <dbReference type="SAM" id="MobiDB-lite"/>
    </source>
</evidence>
<dbReference type="OrthoDB" id="9758406at2"/>
<dbReference type="RefSeq" id="WP_014798433.1">
    <property type="nucleotide sequence ID" value="NC_018018.1"/>
</dbReference>
<dbReference type="Gene3D" id="2.60.40.4070">
    <property type="match status" value="1"/>
</dbReference>
<accession>I4AM11</accession>
<protein>
    <recommendedName>
        <fullName evidence="4">LTD domain-containing protein</fullName>
    </recommendedName>
</protein>
<evidence type="ECO:0000313" key="6">
    <source>
        <dbReference type="Proteomes" id="UP000006054"/>
    </source>
</evidence>
<dbReference type="InterPro" id="IPR001322">
    <property type="entry name" value="Lamin_tail_dom"/>
</dbReference>
<proteinExistence type="predicted"/>
<gene>
    <name evidence="5" type="ordered locus">Fleli_2635</name>
</gene>
<dbReference type="KEGG" id="fli:Fleli_2635"/>
<dbReference type="InterPro" id="IPR032812">
    <property type="entry name" value="SbsA_Ig"/>
</dbReference>
<evidence type="ECO:0000259" key="4">
    <source>
        <dbReference type="PROSITE" id="PS51841"/>
    </source>
</evidence>
<reference evidence="6" key="1">
    <citation type="submission" date="2012-06" db="EMBL/GenBank/DDBJ databases">
        <title>The complete genome of Flexibacter litoralis DSM 6794.</title>
        <authorList>
            <person name="Lucas S."/>
            <person name="Copeland A."/>
            <person name="Lapidus A."/>
            <person name="Glavina del Rio T."/>
            <person name="Dalin E."/>
            <person name="Tice H."/>
            <person name="Bruce D."/>
            <person name="Goodwin L."/>
            <person name="Pitluck S."/>
            <person name="Peters L."/>
            <person name="Ovchinnikova G."/>
            <person name="Lu M."/>
            <person name="Kyrpides N."/>
            <person name="Mavromatis K."/>
            <person name="Ivanova N."/>
            <person name="Brettin T."/>
            <person name="Detter J.C."/>
            <person name="Han C."/>
            <person name="Larimer F."/>
            <person name="Land M."/>
            <person name="Hauser L."/>
            <person name="Markowitz V."/>
            <person name="Cheng J.-F."/>
            <person name="Hugenholtz P."/>
            <person name="Woyke T."/>
            <person name="Wu D."/>
            <person name="Spring S."/>
            <person name="Lang E."/>
            <person name="Kopitz M."/>
            <person name="Brambilla E."/>
            <person name="Klenk H.-P."/>
            <person name="Eisen J.A."/>
        </authorList>
    </citation>
    <scope>NUCLEOTIDE SEQUENCE [LARGE SCALE GENOMIC DNA]</scope>
    <source>
        <strain evidence="6">ATCC 23117 / DSM 6794 / NBRC 15988 / NCIMB 1366 / Sio-4</strain>
    </source>
</reference>
<dbReference type="eggNOG" id="COG5337">
    <property type="taxonomic scope" value="Bacteria"/>
</dbReference>
<dbReference type="Proteomes" id="UP000006054">
    <property type="component" value="Chromosome"/>
</dbReference>
<dbReference type="Pfam" id="PF13205">
    <property type="entry name" value="Big_5"/>
    <property type="match status" value="4"/>
</dbReference>
<sequence length="2514" mass="274085" precursor="true">MKQFLLFLCFYITFLFPAFSQLTDDFSDGDFSANPTWTGANSVDASIGFQINGSNQLQTDMSSGSSGTRFAYLSTPIILDLATTNYEWNFDVQLTFTSPNPPNNTNKSKIYLLSDQSDLSGSLNGYFIEITDQITLQKQVGTSETVLPLSNGTTTSLSSPVNVSIKVIYITNSNSWLVYANGILQGEATETPTFSATNFGVLYNYSANGRRNNFIFDNVTIAPYIDNTPPTVTGVFGAATNQLRVTFDESLNLTTLQNTDFTVAGFGNPTSITAEPNQAKNFRLTFANDFTVGTNYNLNVENVEDLFSNVIIPSSSPFAFTDNASPLGQTLTVLSPTTLQLDFTEEVTTATAQNVGNYNLAGNTVLSAVLDNTNLKRVYLTFVDIFDDNTTSSLEISNIEDIAGNAMSVTQTLTFNYDTDRPDVCFLGCVQAISANQLRVIFDEDIDPISAEILGNYEVLGGTGNPTTAILETSNTVLINFTTTFVAQQTYELRIRNVKDLQENAMTTRTREFSFDPLSPSVISAILLPNNEIELTFSEMVESSSSQTITNYSLNNATGNPISATLLSFDTKRVRLTFGSSINNFSNLILTVQNVNDLQANASALQTFNFNTLAPSISQINVLSKTEIQVIFSEDLETTTAQNISNYTVNNGIGNPTTAVLSGGNIVTLTFTNQLNSTTTYTLSSQNIQDLAANSIISATQNFVYRPRITSVLALSPTVLEVTFNYEPTTADAQNILKYSVNNSIGNPVSAQVVSGEEEKVRLTFGAVFVPNTDYVLTAGYFILENEEIAPISEHIFRRDTQPPSVLSVIVLDNNEIELTFSEVITELTAEALNHYNLTGFGQPIDANYTSSTTVELEFSSDFQPSTTYSLTVNSIQDLLGNTLVSQTVTFSLPTPPAPNSLIITELMIDESPQVGLPDYEFIEIYNASNSAQELQGTKLYDGTGQTNFATLGSYNLPAGEYLILCGNSAFDTFSLLGNALAVTSFPSLSNTGETLRLVGADDVEITKLTYSSSWYQDEQKEDGGYTLERIDINSDCESRANWTASNATEGGTPAAQNSVFGTVNDTIPPSITSVFLGQNGGNATGDSLDVNFSESLDSLDLINTAFYSIDNALSISNIVYQNNQKVTLFFSSAIQATVIYTLTMQNLEDCAGNRIDNQVTFGQGRMPNRFELLITEIMADEDPQVGLPKAEYIEIFNTTSSPLNLGTVKLSDATNTINLPSYLLSPNSYLVLTSTSKVDSLATVSGGTQNVLGVTSFPSLNNSGENLVLRDSTNQEIHSVDFKTSWYQDDAKDDGGYSLEMIDPTNFCGEISNWIASNDARGGTPATQNSVFGSNPDNEKPVLLEVRIINNTATSTEILLTFSEKLDSISATNSANYVITGIGIASISQPATNEVTIITSTALNPANSYSLTLQNVTDCAGNIILSTTKTIGIGRMPTYGELLITEIMADEAPQVGLPKAEYIEIFNTTNDLLNLGTVQLFDATNDIFLPQVAISPQTYLTLTTTSKVDSFLVRNIEVLGVSSMVSLNNGGELLQLRNSDGILLHEVNYSTSWYRDSNKSNGGYSLEMIDTDNLCGEAQNWKGSDNVAGGTPSAQNSVFAPNPDNTKPTITTVSLIGNNRISILYSEKMDSSSITNPSNYSLQNATIQSITWQENNKIEIEFSPNLEPNQIVILTISNVEDCAGNTLLESEIFELGIGATPLLFEVLITEIMADPAPAIGLPNREYIEIFNNSDKRLDLSKLTLTDATSTISLPSKILQPDEYLILSSTSAATEFRNQNINVLAVTSFPSLGNDGESLILKNTNGQLVFEINYEKNWHIDSEKANGGYSLEMIDTNNPCSEVNNWTSSNDPRGGTPSQQNSVFGVNPDTQSPQVTNLQVVNNQTLILVFDEKVDSLSSVSLSNYIISPSITIENIEFITSKSVQINLQNAIQTATLYEILVNNITDCSGNIVSNLRLPFGQGTNPEFGQLLITEIMADPSPVVGLPESEFLELTNNTNQILSINGVTLTDATGTAALPIFQLLPNERIILCPTSSVTAFSRFGKTIGMSGFRSLSNSGEPLILRNNEGKLLFEITYDDAWHSDNDKKDGGYSLEMIDMSSFCLERENWTSSVSNLGGTPAQTNSVAGTSGDNIAPKIIRSEAVNETTIRIIFDEKLDSLQAVQSRILIQNSNITITDKNLDATRKILTLILSNSLELKTIYTLEVEAITDCAGNLIAQNTTTQVILPEDAEIGDIILNEILFNPPVGGTDFVELFNNSDKYINLQNFSLANLNDDETIRTQYAISEEVLILKPYEYIAISTSNELLLNQYPNGNQEGFFEAKLPTYADTEGTVILFDNQNTELDRFAYDEDFHLGLLKDDEGVSLERISADAATQDANNWHSAAQSVGFGTPAYQNSQSKGNSTPSAEDCLRAEPQVFSPDNDGFEDFTQIFIDCAEIGDLITIKIYDVQGRKVRDLVQNQSVALQNTFLRWDGTANDGRKVRIGHYILLLEKYNLNGDVQYLKMRVVVGARF</sequence>